<evidence type="ECO:0000313" key="3">
    <source>
        <dbReference type="WormBase" id="C08B6.18"/>
    </source>
</evidence>
<reference evidence="1 2" key="1">
    <citation type="journal article" date="1998" name="Science">
        <title>Genome sequence of the nematode C. elegans: a platform for investigating biology.</title>
        <authorList>
            <consortium name="The C. elegans sequencing consortium"/>
            <person name="Sulson J.E."/>
            <person name="Waterston R."/>
        </authorList>
    </citation>
    <scope>NUCLEOTIDE SEQUENCE [LARGE SCALE GENOMIC DNA]</scope>
    <source>
        <strain evidence="1 2">Bristol N2</strain>
    </source>
</reference>
<dbReference type="InParanoid" id="A0A2K5ATW6"/>
<sequence>MTNLRMSRRA</sequence>
<name>A0A2K5ATW6_CAEEL</name>
<dbReference type="EMBL" id="BX284605">
    <property type="protein sequence ID" value="SPC47955.2"/>
    <property type="molecule type" value="Genomic_DNA"/>
</dbReference>
<dbReference type="GeneID" id="36804976"/>
<evidence type="ECO:0000313" key="1">
    <source>
        <dbReference type="EMBL" id="SPC47955.2"/>
    </source>
</evidence>
<organism evidence="1 2">
    <name type="scientific">Caenorhabditis elegans</name>
    <dbReference type="NCBI Taxonomy" id="6239"/>
    <lineage>
        <taxon>Eukaryota</taxon>
        <taxon>Metazoa</taxon>
        <taxon>Ecdysozoa</taxon>
        <taxon>Nematoda</taxon>
        <taxon>Chromadorea</taxon>
        <taxon>Rhabditida</taxon>
        <taxon>Rhabditina</taxon>
        <taxon>Rhabditomorpha</taxon>
        <taxon>Rhabditoidea</taxon>
        <taxon>Rhabditidae</taxon>
        <taxon>Peloderinae</taxon>
        <taxon>Caenorhabditis</taxon>
    </lineage>
</organism>
<dbReference type="CTD" id="36804976"/>
<proteinExistence type="predicted"/>
<keyword evidence="2" id="KW-1185">Reference proteome</keyword>
<protein>
    <submittedName>
        <fullName evidence="1">Uncharacterized protein</fullName>
    </submittedName>
</protein>
<dbReference type="AGR" id="WB:WBGene00303036"/>
<gene>
    <name evidence="1 3" type="ORF">C08B6.18</name>
    <name evidence="1" type="ORF">CELE_C08B6.18</name>
</gene>
<accession>A0A2K5ATW6</accession>
<dbReference type="Proteomes" id="UP000001940">
    <property type="component" value="Chromosome V"/>
</dbReference>
<dbReference type="WormBase" id="C08B6.18">
    <property type="protein sequence ID" value="CE52566"/>
    <property type="gene ID" value="WBGene00303036"/>
</dbReference>
<evidence type="ECO:0000313" key="2">
    <source>
        <dbReference type="Proteomes" id="UP000001940"/>
    </source>
</evidence>
<dbReference type="RefSeq" id="NP_001348766.2">
    <property type="nucleotide sequence ID" value="NM_001361766.1"/>
</dbReference>
<dbReference type="KEGG" id="cel:CELE_C08B6.18"/>